<proteinExistence type="predicted"/>
<evidence type="ECO:0000313" key="2">
    <source>
        <dbReference type="EMBL" id="GIN21257.1"/>
    </source>
</evidence>
<dbReference type="SUPFAM" id="SSF55874">
    <property type="entry name" value="ATPase domain of HSP90 chaperone/DNA topoisomerase II/histidine kinase"/>
    <property type="match status" value="1"/>
</dbReference>
<dbReference type="InterPro" id="IPR036890">
    <property type="entry name" value="HATPase_C_sf"/>
</dbReference>
<feature type="domain" description="Histidine kinase/HSP90-like ATPase" evidence="1">
    <location>
        <begin position="2"/>
        <end position="61"/>
    </location>
</feature>
<dbReference type="Proteomes" id="UP000680279">
    <property type="component" value="Unassembled WGS sequence"/>
</dbReference>
<dbReference type="Pfam" id="PF02518">
    <property type="entry name" value="HATPase_c"/>
    <property type="match status" value="1"/>
</dbReference>
<dbReference type="EMBL" id="BOQT01000008">
    <property type="protein sequence ID" value="GIN21257.1"/>
    <property type="molecule type" value="Genomic_DNA"/>
</dbReference>
<keyword evidence="3" id="KW-1185">Reference proteome</keyword>
<accession>A0ABQ4K7R9</accession>
<dbReference type="Gene3D" id="3.30.565.10">
    <property type="entry name" value="Histidine kinase-like ATPase, C-terminal domain"/>
    <property type="match status" value="1"/>
</dbReference>
<sequence length="69" mass="7838">MEQVVKNLISNAPKHAKTCEISLRLFYIYNSDNDQVILAVTDSGQGISEEACRLYLTDYTQNQLKNNLT</sequence>
<evidence type="ECO:0000259" key="1">
    <source>
        <dbReference type="Pfam" id="PF02518"/>
    </source>
</evidence>
<evidence type="ECO:0000313" key="3">
    <source>
        <dbReference type="Proteomes" id="UP000680279"/>
    </source>
</evidence>
<organism evidence="2 3">
    <name type="scientific">Siminovitchia fordii</name>
    <dbReference type="NCBI Taxonomy" id="254759"/>
    <lineage>
        <taxon>Bacteria</taxon>
        <taxon>Bacillati</taxon>
        <taxon>Bacillota</taxon>
        <taxon>Bacilli</taxon>
        <taxon>Bacillales</taxon>
        <taxon>Bacillaceae</taxon>
        <taxon>Siminovitchia</taxon>
    </lineage>
</organism>
<gene>
    <name evidence="2" type="ORF">J1TS3_23910</name>
</gene>
<dbReference type="InterPro" id="IPR003594">
    <property type="entry name" value="HATPase_dom"/>
</dbReference>
<protein>
    <recommendedName>
        <fullName evidence="1">Histidine kinase/HSP90-like ATPase domain-containing protein</fullName>
    </recommendedName>
</protein>
<reference evidence="2 3" key="1">
    <citation type="submission" date="2021-03" db="EMBL/GenBank/DDBJ databases">
        <title>Antimicrobial resistance genes in bacteria isolated from Japanese honey, and their potential for conferring macrolide and lincosamide resistance in the American foulbrood pathogen Paenibacillus larvae.</title>
        <authorList>
            <person name="Okamoto M."/>
            <person name="Kumagai M."/>
            <person name="Kanamori H."/>
            <person name="Takamatsu D."/>
        </authorList>
    </citation>
    <scope>NUCLEOTIDE SEQUENCE [LARGE SCALE GENOMIC DNA]</scope>
    <source>
        <strain evidence="2 3">J1TS3</strain>
    </source>
</reference>
<comment type="caution">
    <text evidence="2">The sequence shown here is derived from an EMBL/GenBank/DDBJ whole genome shotgun (WGS) entry which is preliminary data.</text>
</comment>
<name>A0ABQ4K7R9_9BACI</name>